<dbReference type="Proteomes" id="UP000277212">
    <property type="component" value="Unassembled WGS sequence"/>
</dbReference>
<gene>
    <name evidence="1" type="ORF">CDV36_016125</name>
</gene>
<comment type="caution">
    <text evidence="1">The sequence shown here is derived from an EMBL/GenBank/DDBJ whole genome shotgun (WGS) entry which is preliminary data.</text>
</comment>
<accession>A0A3M2QZR7</accession>
<evidence type="ECO:0000313" key="2">
    <source>
        <dbReference type="Proteomes" id="UP000277212"/>
    </source>
</evidence>
<proteinExistence type="predicted"/>
<protein>
    <submittedName>
        <fullName evidence="1">Uncharacterized protein</fullName>
    </submittedName>
</protein>
<keyword evidence="2" id="KW-1185">Reference proteome</keyword>
<dbReference type="EMBL" id="NKUJ01000786">
    <property type="protein sequence ID" value="RMI98430.1"/>
    <property type="molecule type" value="Genomic_DNA"/>
</dbReference>
<sequence>MPNLWSCSVKSVCPFLSQILREPPTKVIVPKPHPDQMSPFLWCFAVDKSFASMQDGEVIDKVYVTGLGADLEACRPSNTVYSIKGFDLTQAKAW</sequence>
<organism evidence="1 2">
    <name type="scientific">Fusarium kuroshium</name>
    <dbReference type="NCBI Taxonomy" id="2010991"/>
    <lineage>
        <taxon>Eukaryota</taxon>
        <taxon>Fungi</taxon>
        <taxon>Dikarya</taxon>
        <taxon>Ascomycota</taxon>
        <taxon>Pezizomycotina</taxon>
        <taxon>Sordariomycetes</taxon>
        <taxon>Hypocreomycetidae</taxon>
        <taxon>Hypocreales</taxon>
        <taxon>Nectriaceae</taxon>
        <taxon>Fusarium</taxon>
        <taxon>Fusarium solani species complex</taxon>
    </lineage>
</organism>
<dbReference type="AlphaFoldDB" id="A0A3M2QZR7"/>
<reference evidence="1 2" key="1">
    <citation type="submission" date="2017-06" db="EMBL/GenBank/DDBJ databases">
        <title>Comparative genomic analysis of Ambrosia Fusariam Clade fungi.</title>
        <authorList>
            <person name="Stajich J.E."/>
            <person name="Carrillo J."/>
            <person name="Kijimoto T."/>
            <person name="Eskalen A."/>
            <person name="O'Donnell K."/>
            <person name="Kasson M."/>
        </authorList>
    </citation>
    <scope>NUCLEOTIDE SEQUENCE [LARGE SCALE GENOMIC DNA]</scope>
    <source>
        <strain evidence="1">UCR3666</strain>
    </source>
</reference>
<evidence type="ECO:0000313" key="1">
    <source>
        <dbReference type="EMBL" id="RMI98430.1"/>
    </source>
</evidence>
<name>A0A3M2QZR7_9HYPO</name>